<dbReference type="PANTHER" id="PTHR43582">
    <property type="entry name" value="LINEARMYCIN RESISTANCE ATP-BINDING PROTEIN LNRL"/>
    <property type="match status" value="1"/>
</dbReference>
<accession>A0A1C6SA65</accession>
<reference evidence="5" key="1">
    <citation type="submission" date="2016-06" db="EMBL/GenBank/DDBJ databases">
        <authorList>
            <person name="Varghese N."/>
            <person name="Submissions Spin"/>
        </authorList>
    </citation>
    <scope>NUCLEOTIDE SEQUENCE [LARGE SCALE GENOMIC DNA]</scope>
    <source>
        <strain evidence="5">DSM 43817</strain>
    </source>
</reference>
<dbReference type="EMBL" id="FMHW01000002">
    <property type="protein sequence ID" value="SCL26387.1"/>
    <property type="molecule type" value="Genomic_DNA"/>
</dbReference>
<name>A0A1C6SA65_9ACTN</name>
<dbReference type="GO" id="GO:0016887">
    <property type="term" value="F:ATP hydrolysis activity"/>
    <property type="evidence" value="ECO:0007669"/>
    <property type="project" value="InterPro"/>
</dbReference>
<organism evidence="4 5">
    <name type="scientific">Micromonospora pallida</name>
    <dbReference type="NCBI Taxonomy" id="145854"/>
    <lineage>
        <taxon>Bacteria</taxon>
        <taxon>Bacillati</taxon>
        <taxon>Actinomycetota</taxon>
        <taxon>Actinomycetes</taxon>
        <taxon>Micromonosporales</taxon>
        <taxon>Micromonosporaceae</taxon>
        <taxon>Micromonospora</taxon>
    </lineage>
</organism>
<keyword evidence="5" id="KW-1185">Reference proteome</keyword>
<dbReference type="InterPro" id="IPR027417">
    <property type="entry name" value="P-loop_NTPase"/>
</dbReference>
<dbReference type="STRING" id="145854.GA0074692_2140"/>
<dbReference type="SUPFAM" id="SSF52540">
    <property type="entry name" value="P-loop containing nucleoside triphosphate hydrolases"/>
    <property type="match status" value="1"/>
</dbReference>
<evidence type="ECO:0000256" key="1">
    <source>
        <dbReference type="ARBA" id="ARBA00022741"/>
    </source>
</evidence>
<dbReference type="Proteomes" id="UP000198959">
    <property type="component" value="Unassembled WGS sequence"/>
</dbReference>
<dbReference type="RefSeq" id="WP_091642580.1">
    <property type="nucleotide sequence ID" value="NZ_FMHW01000002.1"/>
</dbReference>
<keyword evidence="1" id="KW-0547">Nucleotide-binding</keyword>
<evidence type="ECO:0000256" key="2">
    <source>
        <dbReference type="ARBA" id="ARBA00022840"/>
    </source>
</evidence>
<proteinExistence type="predicted"/>
<protein>
    <submittedName>
        <fullName evidence="4">ABC-2 type transport system ATP-binding protein</fullName>
    </submittedName>
</protein>
<dbReference type="InterPro" id="IPR003593">
    <property type="entry name" value="AAA+_ATPase"/>
</dbReference>
<dbReference type="GO" id="GO:0005524">
    <property type="term" value="F:ATP binding"/>
    <property type="evidence" value="ECO:0007669"/>
    <property type="project" value="UniProtKB-KW"/>
</dbReference>
<dbReference type="SMART" id="SM00382">
    <property type="entry name" value="AAA"/>
    <property type="match status" value="1"/>
</dbReference>
<dbReference type="InterPro" id="IPR003439">
    <property type="entry name" value="ABC_transporter-like_ATP-bd"/>
</dbReference>
<evidence type="ECO:0000259" key="3">
    <source>
        <dbReference type="PROSITE" id="PS50893"/>
    </source>
</evidence>
<dbReference type="PANTHER" id="PTHR43582:SF2">
    <property type="entry name" value="LINEARMYCIN RESISTANCE ATP-BINDING PROTEIN LNRL"/>
    <property type="match status" value="1"/>
</dbReference>
<evidence type="ECO:0000313" key="5">
    <source>
        <dbReference type="Proteomes" id="UP000198959"/>
    </source>
</evidence>
<gene>
    <name evidence="4" type="ORF">GA0074692_2140</name>
</gene>
<dbReference type="AlphaFoldDB" id="A0A1C6SA65"/>
<keyword evidence="2 4" id="KW-0067">ATP-binding</keyword>
<dbReference type="Pfam" id="PF00005">
    <property type="entry name" value="ABC_tran"/>
    <property type="match status" value="1"/>
</dbReference>
<evidence type="ECO:0000313" key="4">
    <source>
        <dbReference type="EMBL" id="SCL26387.1"/>
    </source>
</evidence>
<dbReference type="Gene3D" id="3.40.50.300">
    <property type="entry name" value="P-loop containing nucleotide triphosphate hydrolases"/>
    <property type="match status" value="1"/>
</dbReference>
<sequence length="352" mass="37528">MDDAVVVEELVKKYRPDMPPAVDGLGFSVAAGEVFGLLGPNGAGKTTTIGVLTTRVRATSGRAVVCGADVLRAPAVARKLLAVVPQRVNLDRALTVRENLLFHSAYHRMPRARRLRRADELLEQMGLAEFAKSRTDFLSGGLAQRTMIARALMHEPRVLFLDEPSGGLDPQSRLFVHDRIAELKRAGVTVVVTTHDMNEAAKLCDRVGIVDHGKLLTLGTPAALTRTLPGSSTLTLVVAADAPAEEVQAALDTIPDVERVERLRPGGAPAAPAAPGLPMMPGMPPMPMPAPEVTADPETTLSFRLYTSGAPANAVPMALKILTDLDCAVSDLSIGQPSLEDVFIHLTGRELR</sequence>
<feature type="domain" description="ABC transporter" evidence="3">
    <location>
        <begin position="5"/>
        <end position="237"/>
    </location>
</feature>
<dbReference type="PROSITE" id="PS50893">
    <property type="entry name" value="ABC_TRANSPORTER_2"/>
    <property type="match status" value="1"/>
</dbReference>
<dbReference type="OrthoDB" id="9804819at2"/>